<dbReference type="Proteomes" id="UP000298030">
    <property type="component" value="Unassembled WGS sequence"/>
</dbReference>
<organism evidence="1 2">
    <name type="scientific">Coprinellus micaceus</name>
    <name type="common">Glistening ink-cap mushroom</name>
    <name type="synonym">Coprinus micaceus</name>
    <dbReference type="NCBI Taxonomy" id="71717"/>
    <lineage>
        <taxon>Eukaryota</taxon>
        <taxon>Fungi</taxon>
        <taxon>Dikarya</taxon>
        <taxon>Basidiomycota</taxon>
        <taxon>Agaricomycotina</taxon>
        <taxon>Agaricomycetes</taxon>
        <taxon>Agaricomycetidae</taxon>
        <taxon>Agaricales</taxon>
        <taxon>Agaricineae</taxon>
        <taxon>Psathyrellaceae</taxon>
        <taxon>Coprinellus</taxon>
    </lineage>
</organism>
<sequence length="175" mass="19076">MGVPGLVQLGIETQFLSRSEYEARLNRIRAGVCMRRACAHILRPNVIIISWVHHHREGEAWGVLTVPGAQSARLNQPHPCTLSTSFLEDPSEDHWIAGLVLSSSSWSSSYSQAPLFAHRSLGGVALNGSGWRRLDFDGDGLRLHGGFIGNRKRSCGTEEISDGLSVLGIVIVIPL</sequence>
<name>A0A4Y7TNZ0_COPMI</name>
<gene>
    <name evidence="1" type="ORF">FA13DRAFT_1911312</name>
</gene>
<protein>
    <submittedName>
        <fullName evidence="1">Uncharacterized protein</fullName>
    </submittedName>
</protein>
<proteinExistence type="predicted"/>
<reference evidence="1 2" key="1">
    <citation type="journal article" date="2019" name="Nat. Ecol. Evol.">
        <title>Megaphylogeny resolves global patterns of mushroom evolution.</title>
        <authorList>
            <person name="Varga T."/>
            <person name="Krizsan K."/>
            <person name="Foldi C."/>
            <person name="Dima B."/>
            <person name="Sanchez-Garcia M."/>
            <person name="Sanchez-Ramirez S."/>
            <person name="Szollosi G.J."/>
            <person name="Szarkandi J.G."/>
            <person name="Papp V."/>
            <person name="Albert L."/>
            <person name="Andreopoulos W."/>
            <person name="Angelini C."/>
            <person name="Antonin V."/>
            <person name="Barry K.W."/>
            <person name="Bougher N.L."/>
            <person name="Buchanan P."/>
            <person name="Buyck B."/>
            <person name="Bense V."/>
            <person name="Catcheside P."/>
            <person name="Chovatia M."/>
            <person name="Cooper J."/>
            <person name="Damon W."/>
            <person name="Desjardin D."/>
            <person name="Finy P."/>
            <person name="Geml J."/>
            <person name="Haridas S."/>
            <person name="Hughes K."/>
            <person name="Justo A."/>
            <person name="Karasinski D."/>
            <person name="Kautmanova I."/>
            <person name="Kiss B."/>
            <person name="Kocsube S."/>
            <person name="Kotiranta H."/>
            <person name="LaButti K.M."/>
            <person name="Lechner B.E."/>
            <person name="Liimatainen K."/>
            <person name="Lipzen A."/>
            <person name="Lukacs Z."/>
            <person name="Mihaltcheva S."/>
            <person name="Morgado L.N."/>
            <person name="Niskanen T."/>
            <person name="Noordeloos M.E."/>
            <person name="Ohm R.A."/>
            <person name="Ortiz-Santana B."/>
            <person name="Ovrebo C."/>
            <person name="Racz N."/>
            <person name="Riley R."/>
            <person name="Savchenko A."/>
            <person name="Shiryaev A."/>
            <person name="Soop K."/>
            <person name="Spirin V."/>
            <person name="Szebenyi C."/>
            <person name="Tomsovsky M."/>
            <person name="Tulloss R.E."/>
            <person name="Uehling J."/>
            <person name="Grigoriev I.V."/>
            <person name="Vagvolgyi C."/>
            <person name="Papp T."/>
            <person name="Martin F.M."/>
            <person name="Miettinen O."/>
            <person name="Hibbett D.S."/>
            <person name="Nagy L.G."/>
        </authorList>
    </citation>
    <scope>NUCLEOTIDE SEQUENCE [LARGE SCALE GENOMIC DNA]</scope>
    <source>
        <strain evidence="1 2">FP101781</strain>
    </source>
</reference>
<evidence type="ECO:0000313" key="1">
    <source>
        <dbReference type="EMBL" id="TEB35628.1"/>
    </source>
</evidence>
<dbReference type="EMBL" id="QPFP01000007">
    <property type="protein sequence ID" value="TEB35628.1"/>
    <property type="molecule type" value="Genomic_DNA"/>
</dbReference>
<keyword evidence="2" id="KW-1185">Reference proteome</keyword>
<comment type="caution">
    <text evidence="1">The sequence shown here is derived from an EMBL/GenBank/DDBJ whole genome shotgun (WGS) entry which is preliminary data.</text>
</comment>
<accession>A0A4Y7TNZ0</accession>
<evidence type="ECO:0000313" key="2">
    <source>
        <dbReference type="Proteomes" id="UP000298030"/>
    </source>
</evidence>
<dbReference type="AlphaFoldDB" id="A0A4Y7TNZ0"/>